<feature type="transmembrane region" description="Helical" evidence="1">
    <location>
        <begin position="192"/>
        <end position="213"/>
    </location>
</feature>
<name>A0A0A6RVH1_9GAMM</name>
<feature type="transmembrane region" description="Helical" evidence="1">
    <location>
        <begin position="89"/>
        <end position="108"/>
    </location>
</feature>
<comment type="caution">
    <text evidence="2">The sequence shown here is derived from an EMBL/GenBank/DDBJ whole genome shotgun (WGS) entry which is preliminary data.</text>
</comment>
<feature type="transmembrane region" description="Helical" evidence="1">
    <location>
        <begin position="45"/>
        <end position="68"/>
    </location>
</feature>
<organism evidence="2 3">
    <name type="scientific">Candidatus Thiomargarita nelsonii</name>
    <dbReference type="NCBI Taxonomy" id="1003181"/>
    <lineage>
        <taxon>Bacteria</taxon>
        <taxon>Pseudomonadati</taxon>
        <taxon>Pseudomonadota</taxon>
        <taxon>Gammaproteobacteria</taxon>
        <taxon>Thiotrichales</taxon>
        <taxon>Thiotrichaceae</taxon>
        <taxon>Thiomargarita</taxon>
    </lineage>
</organism>
<dbReference type="PANTHER" id="PTHR38095:SF1">
    <property type="entry name" value="ANAEROBIC DIMETHYL SULFOXIDE REDUCTASE CHAIN YNFH"/>
    <property type="match status" value="1"/>
</dbReference>
<feature type="transmembrane region" description="Helical" evidence="1">
    <location>
        <begin position="163"/>
        <end position="186"/>
    </location>
</feature>
<reference evidence="2 3" key="1">
    <citation type="journal article" date="2016" name="Front. Microbiol.">
        <title>Single-Cell (Meta-)Genomics of a Dimorphic Candidatus Thiomargarita nelsonii Reveals Genomic Plasticity.</title>
        <authorList>
            <person name="Flood B.E."/>
            <person name="Fliss P."/>
            <person name="Jones D.S."/>
            <person name="Dick G.J."/>
            <person name="Jain S."/>
            <person name="Kaster A.K."/>
            <person name="Winkel M."/>
            <person name="Mussmann M."/>
            <person name="Bailey J."/>
        </authorList>
    </citation>
    <scope>NUCLEOTIDE SEQUENCE [LARGE SCALE GENOMIC DNA]</scope>
    <source>
        <strain evidence="2">Hydrate Ridge</strain>
    </source>
</reference>
<evidence type="ECO:0000313" key="2">
    <source>
        <dbReference type="EMBL" id="KHD07861.1"/>
    </source>
</evidence>
<evidence type="ECO:0000256" key="1">
    <source>
        <dbReference type="SAM" id="Phobius"/>
    </source>
</evidence>
<feature type="transmembrane region" description="Helical" evidence="1">
    <location>
        <begin position="266"/>
        <end position="283"/>
    </location>
</feature>
<dbReference type="GO" id="GO:0019645">
    <property type="term" value="P:anaerobic electron transport chain"/>
    <property type="evidence" value="ECO:0007669"/>
    <property type="project" value="InterPro"/>
</dbReference>
<keyword evidence="1" id="KW-0472">Membrane</keyword>
<sequence length="325" mass="36226">MHPAFSVIFLTTLIGVGQGLFLALYSGQFYSMMKLLPGQDSQNFYAMGSLLALGFLAAGLIASIFHLGRPMRGWRSISQWRTSWLSREIIILPSTLFFVALYGTIHYFGWTQPVFTLGEMQPVDLSLIIGTLATLSTFALFICTAMIYASIKFVQEWHSPLTVINYILLGTASGFTLAAAFSASIGNELVDFYATWAIILTFTALIFRSVALIRNSQLKQKSSPQTAIGVRHTMIVQQAQGAMCGSFNTREFFHGKSLGLLKTVKIIFLMMVFPIPIVLLLATTAGFEYLSIMAFVIQYLGLIAERWYFFTEAKHPQNLYYQSVG</sequence>
<keyword evidence="1" id="KW-0812">Transmembrane</keyword>
<protein>
    <submittedName>
        <fullName evidence="2">DMSO reductase</fullName>
    </submittedName>
</protein>
<evidence type="ECO:0000313" key="3">
    <source>
        <dbReference type="Proteomes" id="UP000030428"/>
    </source>
</evidence>
<feature type="transmembrane region" description="Helical" evidence="1">
    <location>
        <begin position="128"/>
        <end position="151"/>
    </location>
</feature>
<dbReference type="GO" id="GO:0009389">
    <property type="term" value="F:dimethyl sulfoxide reductase activity"/>
    <property type="evidence" value="ECO:0007669"/>
    <property type="project" value="TreeGrafter"/>
</dbReference>
<dbReference type="PANTHER" id="PTHR38095">
    <property type="entry name" value="ANAEROBIC DIMETHYL SULFOXIDE REDUCTASE CHAIN YNFH"/>
    <property type="match status" value="1"/>
</dbReference>
<dbReference type="GO" id="GO:0009390">
    <property type="term" value="C:dimethyl sulfoxide reductase complex"/>
    <property type="evidence" value="ECO:0007669"/>
    <property type="project" value="TreeGrafter"/>
</dbReference>
<gene>
    <name evidence="2" type="ORF">PN36_21855</name>
</gene>
<feature type="transmembrane region" description="Helical" evidence="1">
    <location>
        <begin position="289"/>
        <end position="309"/>
    </location>
</feature>
<dbReference type="Proteomes" id="UP000030428">
    <property type="component" value="Unassembled WGS sequence"/>
</dbReference>
<accession>A0A0A6RVH1</accession>
<dbReference type="EMBL" id="JSZA02000099">
    <property type="protein sequence ID" value="KHD07861.1"/>
    <property type="molecule type" value="Genomic_DNA"/>
</dbReference>
<dbReference type="GO" id="GO:0005886">
    <property type="term" value="C:plasma membrane"/>
    <property type="evidence" value="ECO:0007669"/>
    <property type="project" value="TreeGrafter"/>
</dbReference>
<dbReference type="Pfam" id="PF04976">
    <property type="entry name" value="DmsC"/>
    <property type="match status" value="1"/>
</dbReference>
<keyword evidence="1" id="KW-1133">Transmembrane helix</keyword>
<keyword evidence="3" id="KW-1185">Reference proteome</keyword>
<dbReference type="InterPro" id="IPR007059">
    <property type="entry name" value="DmsC"/>
</dbReference>
<dbReference type="AlphaFoldDB" id="A0A0A6RVH1"/>
<proteinExistence type="predicted"/>
<feature type="transmembrane region" description="Helical" evidence="1">
    <location>
        <begin position="7"/>
        <end position="25"/>
    </location>
</feature>